<evidence type="ECO:0000313" key="3">
    <source>
        <dbReference type="EnsemblPlants" id="EMT11138"/>
    </source>
</evidence>
<feature type="compositionally biased region" description="Low complexity" evidence="1">
    <location>
        <begin position="120"/>
        <end position="134"/>
    </location>
</feature>
<dbReference type="ExpressionAtlas" id="M8C7P3">
    <property type="expression patterns" value="baseline"/>
</dbReference>
<dbReference type="AlphaFoldDB" id="M8C7P3"/>
<name>M8C7P3_AEGTA</name>
<organism evidence="3">
    <name type="scientific">Aegilops tauschii</name>
    <name type="common">Tausch's goatgrass</name>
    <name type="synonym">Aegilops squarrosa</name>
    <dbReference type="NCBI Taxonomy" id="37682"/>
    <lineage>
        <taxon>Eukaryota</taxon>
        <taxon>Viridiplantae</taxon>
        <taxon>Streptophyta</taxon>
        <taxon>Embryophyta</taxon>
        <taxon>Tracheophyta</taxon>
        <taxon>Spermatophyta</taxon>
        <taxon>Magnoliopsida</taxon>
        <taxon>Liliopsida</taxon>
        <taxon>Poales</taxon>
        <taxon>Poaceae</taxon>
        <taxon>BOP clade</taxon>
        <taxon>Pooideae</taxon>
        <taxon>Triticodae</taxon>
        <taxon>Triticeae</taxon>
        <taxon>Triticinae</taxon>
        <taxon>Aegilops</taxon>
    </lineage>
</organism>
<feature type="compositionally biased region" description="Polar residues" evidence="1">
    <location>
        <begin position="510"/>
        <end position="521"/>
    </location>
</feature>
<feature type="region of interest" description="Disordered" evidence="1">
    <location>
        <begin position="500"/>
        <end position="521"/>
    </location>
</feature>
<evidence type="ECO:0000256" key="1">
    <source>
        <dbReference type="SAM" id="MobiDB-lite"/>
    </source>
</evidence>
<keyword evidence="2" id="KW-0472">Membrane</keyword>
<protein>
    <submittedName>
        <fullName evidence="3">Uncharacterized protein</fullName>
    </submittedName>
</protein>
<reference evidence="3" key="1">
    <citation type="submission" date="2015-06" db="UniProtKB">
        <authorList>
            <consortium name="EnsemblPlants"/>
        </authorList>
    </citation>
    <scope>IDENTIFICATION</scope>
</reference>
<evidence type="ECO:0000256" key="2">
    <source>
        <dbReference type="SAM" id="Phobius"/>
    </source>
</evidence>
<dbReference type="PANTHER" id="PTHR33870">
    <property type="entry name" value="CARDIOMYOPATHY-ASSOCIATED PROTEIN"/>
    <property type="match status" value="1"/>
</dbReference>
<keyword evidence="2" id="KW-1133">Transmembrane helix</keyword>
<dbReference type="PANTHER" id="PTHR33870:SF8">
    <property type="entry name" value="OS07G0472300 PROTEIN"/>
    <property type="match status" value="1"/>
</dbReference>
<feature type="region of interest" description="Disordered" evidence="1">
    <location>
        <begin position="584"/>
        <end position="638"/>
    </location>
</feature>
<feature type="region of interest" description="Disordered" evidence="1">
    <location>
        <begin position="109"/>
        <end position="138"/>
    </location>
</feature>
<accession>M8C7P3</accession>
<feature type="transmembrane region" description="Helical" evidence="2">
    <location>
        <begin position="12"/>
        <end position="31"/>
    </location>
</feature>
<dbReference type="EnsemblPlants" id="EMT11138">
    <property type="protein sequence ID" value="EMT11138"/>
    <property type="gene ID" value="F775_12653"/>
</dbReference>
<feature type="compositionally biased region" description="Polar residues" evidence="1">
    <location>
        <begin position="612"/>
        <end position="623"/>
    </location>
</feature>
<keyword evidence="2" id="KW-0812">Transmembrane</keyword>
<sequence>MAKGFKRGIHIGDIANFLCLLLCLLILYKYYFSWLSLLVATSPIFLFTGLFLGVVLTYGEPNNPENDHIYKKIEKAPQTWNIHNTAKPIEDVSIPRIISSEERIANHNINENKFRKGSHSRGSSSESASSASDGSEIDTHPMLHAFHQLRSAASSSVSSQDGNSIDSNTEDETGNQERNDENELEEKESVKVVAWTADDQKSILKIGCLEIERNQRLETLIGRRARKYVGRNLREFGNNEPLPTKEELSKFNVQIPTIFAPRRNPFDLPYNEDNFPESAPSAPIKMINAFDITCEQEDESSSTGGANSSNVEPTCVASQIRNITMLRRHESFTEGAPFLANFRQDLQPSRFKPYFVTENMSDEGTTVPSLQGEASEKSSVQDLDNFSVNDQEIQNVLLSLDIETPLLISDSSDDDMYLPGGHINDWVEAQNNENLNLSHATPLEGLSVVQYPQEMETTSNDLHQMSPHSNDLDLMPSSTEATEPFACNNNELPGKEVETLDDTQMGDPVNDSSPSGSDKPTFMSSPIDAVLLHEGYPHTAATSKEEMGLPSMIEFHFYKIQLGFVNQGRDMICRLGSEEEAATLATSSREETIPGKEALSTTNGYNAPVSRGDSTNPSPGYKQSSDHRLFMKRLGTPM</sequence>
<proteinExistence type="predicted"/>
<feature type="region of interest" description="Disordered" evidence="1">
    <location>
        <begin position="150"/>
        <end position="189"/>
    </location>
</feature>
<feature type="transmembrane region" description="Helical" evidence="2">
    <location>
        <begin position="37"/>
        <end position="58"/>
    </location>
</feature>